<reference evidence="2 3" key="1">
    <citation type="submission" date="2019-08" db="EMBL/GenBank/DDBJ databases">
        <title>Lentzea from Indian Himalayas.</title>
        <authorList>
            <person name="Mandal S."/>
            <person name="Mallick Gupta A."/>
            <person name="Maiti P.K."/>
            <person name="Sarkar J."/>
            <person name="Mandal S."/>
        </authorList>
    </citation>
    <scope>NUCLEOTIDE SEQUENCE [LARGE SCALE GENOMIC DNA]</scope>
    <source>
        <strain evidence="2 3">PSKA42</strain>
    </source>
</reference>
<comment type="caution">
    <text evidence="2">The sequence shown here is derived from an EMBL/GenBank/DDBJ whole genome shotgun (WGS) entry which is preliminary data.</text>
</comment>
<sequence>MSDGLIRVTGDQVVFGEAVSRITESLSPLGPAGRHVAESYALDAEMRRLNLEETRAADDKQIKLKVLDQRRRESSASLRQMQQQLGRADVSALALRECMVNMQRETVKPGLPLAERRAYIELTQHFTTMLVQHHSDLTGGVADVIDKVLNGSGAAALAPAPRPQARQRRGSGQQGGRTGRDRGGRR</sequence>
<protein>
    <recommendedName>
        <fullName evidence="4">DUF5667 domain-containing protein</fullName>
    </recommendedName>
</protein>
<evidence type="ECO:0000313" key="2">
    <source>
        <dbReference type="EMBL" id="NKE60398.1"/>
    </source>
</evidence>
<evidence type="ECO:0000256" key="1">
    <source>
        <dbReference type="SAM" id="MobiDB-lite"/>
    </source>
</evidence>
<proteinExistence type="predicted"/>
<name>A0ABX1FN21_9PSEU</name>
<evidence type="ECO:0000313" key="3">
    <source>
        <dbReference type="Proteomes" id="UP001515943"/>
    </source>
</evidence>
<dbReference type="Proteomes" id="UP001515943">
    <property type="component" value="Unassembled WGS sequence"/>
</dbReference>
<evidence type="ECO:0008006" key="4">
    <source>
        <dbReference type="Google" id="ProtNLM"/>
    </source>
</evidence>
<keyword evidence="3" id="KW-1185">Reference proteome</keyword>
<gene>
    <name evidence="2" type="ORF">FXN61_27855</name>
</gene>
<dbReference type="EMBL" id="VSRL01000121">
    <property type="protein sequence ID" value="NKE60398.1"/>
    <property type="molecule type" value="Genomic_DNA"/>
</dbReference>
<feature type="region of interest" description="Disordered" evidence="1">
    <location>
        <begin position="155"/>
        <end position="186"/>
    </location>
</feature>
<accession>A0ABX1FN21</accession>
<dbReference type="RefSeq" id="WP_167977058.1">
    <property type="nucleotide sequence ID" value="NZ_VSRL01000121.1"/>
</dbReference>
<organism evidence="2 3">
    <name type="scientific">Lentzea indica</name>
    <dbReference type="NCBI Taxonomy" id="2604800"/>
    <lineage>
        <taxon>Bacteria</taxon>
        <taxon>Bacillati</taxon>
        <taxon>Actinomycetota</taxon>
        <taxon>Actinomycetes</taxon>
        <taxon>Pseudonocardiales</taxon>
        <taxon>Pseudonocardiaceae</taxon>
        <taxon>Lentzea</taxon>
    </lineage>
</organism>